<dbReference type="SUPFAM" id="SSF52540">
    <property type="entry name" value="P-loop containing nucleoside triphosphate hydrolases"/>
    <property type="match status" value="1"/>
</dbReference>
<keyword evidence="4" id="KW-0238">DNA-binding</keyword>
<feature type="region of interest" description="Disordered" evidence="6">
    <location>
        <begin position="119"/>
        <end position="141"/>
    </location>
</feature>
<organism evidence="8 9">
    <name type="scientific">Candidatus Manganitrophus noduliformans</name>
    <dbReference type="NCBI Taxonomy" id="2606439"/>
    <lineage>
        <taxon>Bacteria</taxon>
        <taxon>Pseudomonadati</taxon>
        <taxon>Nitrospirota</taxon>
        <taxon>Nitrospiria</taxon>
        <taxon>Candidatus Troglogloeales</taxon>
        <taxon>Candidatus Manganitrophaceae</taxon>
        <taxon>Candidatus Manganitrophus</taxon>
    </lineage>
</organism>
<dbReference type="InterPro" id="IPR013656">
    <property type="entry name" value="PAS_4"/>
</dbReference>
<dbReference type="GO" id="GO:0005524">
    <property type="term" value="F:ATP binding"/>
    <property type="evidence" value="ECO:0007669"/>
    <property type="project" value="UniProtKB-KW"/>
</dbReference>
<evidence type="ECO:0000259" key="7">
    <source>
        <dbReference type="PROSITE" id="PS50045"/>
    </source>
</evidence>
<keyword evidence="1" id="KW-0547">Nucleotide-binding</keyword>
<dbReference type="Gene3D" id="1.10.8.60">
    <property type="match status" value="1"/>
</dbReference>
<dbReference type="Pfam" id="PF02954">
    <property type="entry name" value="HTH_8"/>
    <property type="match status" value="1"/>
</dbReference>
<dbReference type="PROSITE" id="PS00676">
    <property type="entry name" value="SIGMA54_INTERACT_2"/>
    <property type="match status" value="1"/>
</dbReference>
<evidence type="ECO:0000256" key="5">
    <source>
        <dbReference type="ARBA" id="ARBA00023163"/>
    </source>
</evidence>
<evidence type="ECO:0000256" key="1">
    <source>
        <dbReference type="ARBA" id="ARBA00022741"/>
    </source>
</evidence>
<accession>A0A7X6IAX0</accession>
<dbReference type="Gene3D" id="1.10.10.60">
    <property type="entry name" value="Homeodomain-like"/>
    <property type="match status" value="1"/>
</dbReference>
<dbReference type="SUPFAM" id="SSF46689">
    <property type="entry name" value="Homeodomain-like"/>
    <property type="match status" value="1"/>
</dbReference>
<dbReference type="InterPro" id="IPR002197">
    <property type="entry name" value="HTH_Fis"/>
</dbReference>
<dbReference type="Gene3D" id="3.30.450.20">
    <property type="entry name" value="PAS domain"/>
    <property type="match status" value="1"/>
</dbReference>
<dbReference type="InterPro" id="IPR003593">
    <property type="entry name" value="AAA+_ATPase"/>
</dbReference>
<dbReference type="GO" id="GO:0006355">
    <property type="term" value="P:regulation of DNA-templated transcription"/>
    <property type="evidence" value="ECO:0007669"/>
    <property type="project" value="InterPro"/>
</dbReference>
<feature type="compositionally biased region" description="Low complexity" evidence="6">
    <location>
        <begin position="119"/>
        <end position="128"/>
    </location>
</feature>
<dbReference type="FunFam" id="3.40.50.300:FF:000006">
    <property type="entry name" value="DNA-binding transcriptional regulator NtrC"/>
    <property type="match status" value="1"/>
</dbReference>
<name>A0A7X6IAX0_9BACT</name>
<keyword evidence="5" id="KW-0804">Transcription</keyword>
<dbReference type="PROSITE" id="PS50045">
    <property type="entry name" value="SIGMA54_INTERACT_4"/>
    <property type="match status" value="1"/>
</dbReference>
<dbReference type="Proteomes" id="UP000534783">
    <property type="component" value="Unassembled WGS sequence"/>
</dbReference>
<dbReference type="PANTHER" id="PTHR32071:SF117">
    <property type="entry name" value="PTS-DEPENDENT DIHYDROXYACETONE KINASE OPERON REGULATORY PROTEIN-RELATED"/>
    <property type="match status" value="1"/>
</dbReference>
<dbReference type="Pfam" id="PF08448">
    <property type="entry name" value="PAS_4"/>
    <property type="match status" value="1"/>
</dbReference>
<comment type="caution">
    <text evidence="8">The sequence shown here is derived from an EMBL/GenBank/DDBJ whole genome shotgun (WGS) entry which is preliminary data.</text>
</comment>
<keyword evidence="9" id="KW-1185">Reference proteome</keyword>
<proteinExistence type="predicted"/>
<evidence type="ECO:0000256" key="6">
    <source>
        <dbReference type="SAM" id="MobiDB-lite"/>
    </source>
</evidence>
<dbReference type="PRINTS" id="PR01590">
    <property type="entry name" value="HTHFIS"/>
</dbReference>
<keyword evidence="2" id="KW-0067">ATP-binding</keyword>
<evidence type="ECO:0000256" key="2">
    <source>
        <dbReference type="ARBA" id="ARBA00022840"/>
    </source>
</evidence>
<evidence type="ECO:0000313" key="8">
    <source>
        <dbReference type="EMBL" id="NKE70825.1"/>
    </source>
</evidence>
<dbReference type="GO" id="GO:0043565">
    <property type="term" value="F:sequence-specific DNA binding"/>
    <property type="evidence" value="ECO:0007669"/>
    <property type="project" value="InterPro"/>
</dbReference>
<dbReference type="RefSeq" id="WP_168059058.1">
    <property type="nucleotide sequence ID" value="NZ_VTOW01000001.1"/>
</dbReference>
<dbReference type="EMBL" id="VTOW01000001">
    <property type="protein sequence ID" value="NKE70825.1"/>
    <property type="molecule type" value="Genomic_DNA"/>
</dbReference>
<dbReference type="CDD" id="cd00009">
    <property type="entry name" value="AAA"/>
    <property type="match status" value="1"/>
</dbReference>
<sequence>MNESDFKNDPHPVLDGIADPIIVIDRDFNLTYANKTVRGRTAGASPTGQKCYEVLHGRNHPCDPCPCLQTFETNKPYRVIRKTESTEGGSPLLKEFRSYPILDQEGKVIRTIEVIQELSPAEAPPSEENTPARKRKASPADERSFCGMIGGSKKIRALFQMIRLIAPSNATILIYGESGTGKELVAKAIHQSSPRRDRPFIAIDCGALPETLLESELFGHVKGAFTGAIQNKKGLFEEAEGGTLFLDEIADTSLAFQSKLLRVLQEGEARPVGGNRSIKVNVRVVAATNKPLKEAIARKNFREDLYYRLAVMPIVIPPLRERPDDIPLLAEHFIEKYALPNGRGPMHLSGEALSLLMKFHWHGNVRELENVIERGVLVSPGLEILPESFLIDEEIPPPSSPSIPLSISRDEAVLKVEKEQIIDAIKRHKGNKSLAARSLGIARASLYNKLKRYQIESLG</sequence>
<dbReference type="InterPro" id="IPR025662">
    <property type="entry name" value="Sigma_54_int_dom_ATP-bd_1"/>
</dbReference>
<dbReference type="InterPro" id="IPR025943">
    <property type="entry name" value="Sigma_54_int_dom_ATP-bd_2"/>
</dbReference>
<evidence type="ECO:0000256" key="4">
    <source>
        <dbReference type="ARBA" id="ARBA00023125"/>
    </source>
</evidence>
<dbReference type="Pfam" id="PF25601">
    <property type="entry name" value="AAA_lid_14"/>
    <property type="match status" value="1"/>
</dbReference>
<dbReference type="SMART" id="SM00382">
    <property type="entry name" value="AAA"/>
    <property type="match status" value="1"/>
</dbReference>
<dbReference type="Gene3D" id="3.40.50.300">
    <property type="entry name" value="P-loop containing nucleotide triphosphate hydrolases"/>
    <property type="match status" value="1"/>
</dbReference>
<dbReference type="PROSITE" id="PS00675">
    <property type="entry name" value="SIGMA54_INTERACT_1"/>
    <property type="match status" value="1"/>
</dbReference>
<keyword evidence="3" id="KW-0805">Transcription regulation</keyword>
<protein>
    <submittedName>
        <fullName evidence="8">AAA family ATPase</fullName>
    </submittedName>
</protein>
<dbReference type="InterPro" id="IPR058031">
    <property type="entry name" value="AAA_lid_NorR"/>
</dbReference>
<dbReference type="PANTHER" id="PTHR32071">
    <property type="entry name" value="TRANSCRIPTIONAL REGULATORY PROTEIN"/>
    <property type="match status" value="1"/>
</dbReference>
<evidence type="ECO:0000313" key="9">
    <source>
        <dbReference type="Proteomes" id="UP000534783"/>
    </source>
</evidence>
<dbReference type="InterPro" id="IPR027417">
    <property type="entry name" value="P-loop_NTPase"/>
</dbReference>
<dbReference type="Pfam" id="PF00158">
    <property type="entry name" value="Sigma54_activat"/>
    <property type="match status" value="1"/>
</dbReference>
<dbReference type="SUPFAM" id="SSF55785">
    <property type="entry name" value="PYP-like sensor domain (PAS domain)"/>
    <property type="match status" value="1"/>
</dbReference>
<gene>
    <name evidence="8" type="ORF">MNODULE_08750</name>
</gene>
<reference evidence="8 9" key="1">
    <citation type="journal article" date="2020" name="Nature">
        <title>Bacterial chemolithoautotrophy via manganese oxidation.</title>
        <authorList>
            <person name="Yu H."/>
            <person name="Leadbetter J.R."/>
        </authorList>
    </citation>
    <scope>NUCLEOTIDE SEQUENCE [LARGE SCALE GENOMIC DNA]</scope>
    <source>
        <strain evidence="8 9">Mn-1</strain>
    </source>
</reference>
<feature type="domain" description="Sigma-54 factor interaction" evidence="7">
    <location>
        <begin position="148"/>
        <end position="377"/>
    </location>
</feature>
<dbReference type="InterPro" id="IPR035965">
    <property type="entry name" value="PAS-like_dom_sf"/>
</dbReference>
<dbReference type="InterPro" id="IPR002078">
    <property type="entry name" value="Sigma_54_int"/>
</dbReference>
<dbReference type="InterPro" id="IPR009057">
    <property type="entry name" value="Homeodomain-like_sf"/>
</dbReference>
<dbReference type="AlphaFoldDB" id="A0A7X6IAX0"/>
<dbReference type="CDD" id="cd00130">
    <property type="entry name" value="PAS"/>
    <property type="match status" value="1"/>
</dbReference>
<evidence type="ECO:0000256" key="3">
    <source>
        <dbReference type="ARBA" id="ARBA00023015"/>
    </source>
</evidence>
<dbReference type="InterPro" id="IPR000014">
    <property type="entry name" value="PAS"/>
</dbReference>